<protein>
    <recommendedName>
        <fullName evidence="3 5">Acylphosphatase</fullName>
        <ecNumber evidence="2 5">3.6.1.7</ecNumber>
    </recommendedName>
</protein>
<evidence type="ECO:0000256" key="7">
    <source>
        <dbReference type="RuleBase" id="RU004168"/>
    </source>
</evidence>
<dbReference type="PROSITE" id="PS00151">
    <property type="entry name" value="ACYLPHOSPHATASE_2"/>
    <property type="match status" value="1"/>
</dbReference>
<dbReference type="SUPFAM" id="SSF54975">
    <property type="entry name" value="Acylphosphatase/BLUF domain-like"/>
    <property type="match status" value="1"/>
</dbReference>
<name>A0ABU5CPI2_9BACI</name>
<dbReference type="PROSITE" id="PS00150">
    <property type="entry name" value="ACYLPHOSPHATASE_1"/>
    <property type="match status" value="1"/>
</dbReference>
<dbReference type="InterPro" id="IPR001792">
    <property type="entry name" value="Acylphosphatase-like_dom"/>
</dbReference>
<dbReference type="InterPro" id="IPR020456">
    <property type="entry name" value="Acylphosphatase"/>
</dbReference>
<accession>A0ABU5CPI2</accession>
<dbReference type="EMBL" id="JAWDIQ010000001">
    <property type="protein sequence ID" value="MDY0408261.1"/>
    <property type="molecule type" value="Genomic_DNA"/>
</dbReference>
<dbReference type="Pfam" id="PF00708">
    <property type="entry name" value="Acylphosphatase"/>
    <property type="match status" value="1"/>
</dbReference>
<dbReference type="PANTHER" id="PTHR47268">
    <property type="entry name" value="ACYLPHOSPHATASE"/>
    <property type="match status" value="1"/>
</dbReference>
<organism evidence="9 10">
    <name type="scientific">Paracerasibacillus soli</name>
    <dbReference type="NCBI Taxonomy" id="480284"/>
    <lineage>
        <taxon>Bacteria</taxon>
        <taxon>Bacillati</taxon>
        <taxon>Bacillota</taxon>
        <taxon>Bacilli</taxon>
        <taxon>Bacillales</taxon>
        <taxon>Bacillaceae</taxon>
        <taxon>Paracerasibacillus</taxon>
    </lineage>
</organism>
<comment type="similarity">
    <text evidence="1 7">Belongs to the acylphosphatase family.</text>
</comment>
<dbReference type="InterPro" id="IPR017968">
    <property type="entry name" value="Acylphosphatase_CS"/>
</dbReference>
<evidence type="ECO:0000256" key="3">
    <source>
        <dbReference type="ARBA" id="ARBA00015991"/>
    </source>
</evidence>
<comment type="catalytic activity">
    <reaction evidence="4 5 6">
        <text>an acyl phosphate + H2O = a carboxylate + phosphate + H(+)</text>
        <dbReference type="Rhea" id="RHEA:14965"/>
        <dbReference type="ChEBI" id="CHEBI:15377"/>
        <dbReference type="ChEBI" id="CHEBI:15378"/>
        <dbReference type="ChEBI" id="CHEBI:29067"/>
        <dbReference type="ChEBI" id="CHEBI:43474"/>
        <dbReference type="ChEBI" id="CHEBI:59918"/>
        <dbReference type="EC" id="3.6.1.7"/>
    </reaction>
</comment>
<comment type="caution">
    <text evidence="9">The sequence shown here is derived from an EMBL/GenBank/DDBJ whole genome shotgun (WGS) entry which is preliminary data.</text>
</comment>
<sequence length="89" mass="10007">MYTRILVFGHVQGVGFRITTKLRADQLELAGFVRNLPDGSVEIKVEGNKHKIAALIEEIKSGYHPGIVIERLDIEKGINTNSFKNFIIK</sequence>
<feature type="domain" description="Acylphosphatase-like" evidence="8">
    <location>
        <begin position="2"/>
        <end position="89"/>
    </location>
</feature>
<dbReference type="Proteomes" id="UP001275315">
    <property type="component" value="Unassembled WGS sequence"/>
</dbReference>
<dbReference type="InterPro" id="IPR036046">
    <property type="entry name" value="Acylphosphatase-like_dom_sf"/>
</dbReference>
<proteinExistence type="inferred from homology"/>
<evidence type="ECO:0000256" key="6">
    <source>
        <dbReference type="RuleBase" id="RU000553"/>
    </source>
</evidence>
<dbReference type="Gene3D" id="3.30.70.100">
    <property type="match status" value="1"/>
</dbReference>
<keyword evidence="10" id="KW-1185">Reference proteome</keyword>
<evidence type="ECO:0000313" key="9">
    <source>
        <dbReference type="EMBL" id="MDY0408261.1"/>
    </source>
</evidence>
<evidence type="ECO:0000256" key="4">
    <source>
        <dbReference type="ARBA" id="ARBA00047645"/>
    </source>
</evidence>
<dbReference type="PANTHER" id="PTHR47268:SF4">
    <property type="entry name" value="ACYLPHOSPHATASE"/>
    <property type="match status" value="1"/>
</dbReference>
<feature type="active site" evidence="5">
    <location>
        <position position="17"/>
    </location>
</feature>
<reference evidence="9 10" key="1">
    <citation type="submission" date="2023-10" db="EMBL/GenBank/DDBJ databases">
        <title>Virgibacillus soli CC-YMP-6 genome.</title>
        <authorList>
            <person name="Miliotis G."/>
            <person name="Sengupta P."/>
            <person name="Hameed A."/>
            <person name="Chuvochina M."/>
            <person name="Mcdonagh F."/>
            <person name="Simpson A.C."/>
            <person name="Singh N.K."/>
            <person name="Rekha P.D."/>
            <person name="Raman K."/>
            <person name="Hugenholtz P."/>
            <person name="Venkateswaran K."/>
        </authorList>
    </citation>
    <scope>NUCLEOTIDE SEQUENCE [LARGE SCALE GENOMIC DNA]</scope>
    <source>
        <strain evidence="9 10">CC-YMP-6</strain>
    </source>
</reference>
<dbReference type="EC" id="3.6.1.7" evidence="2 5"/>
<dbReference type="PROSITE" id="PS51160">
    <property type="entry name" value="ACYLPHOSPHATASE_3"/>
    <property type="match status" value="1"/>
</dbReference>
<evidence type="ECO:0000256" key="1">
    <source>
        <dbReference type="ARBA" id="ARBA00005614"/>
    </source>
</evidence>
<evidence type="ECO:0000313" key="10">
    <source>
        <dbReference type="Proteomes" id="UP001275315"/>
    </source>
</evidence>
<feature type="active site" evidence="5">
    <location>
        <position position="35"/>
    </location>
</feature>
<dbReference type="RefSeq" id="WP_320379008.1">
    <property type="nucleotide sequence ID" value="NZ_JAWDIQ010000001.1"/>
</dbReference>
<gene>
    <name evidence="9" type="ORF">RWD45_06410</name>
</gene>
<keyword evidence="5 6" id="KW-0378">Hydrolase</keyword>
<evidence type="ECO:0000259" key="8">
    <source>
        <dbReference type="PROSITE" id="PS51160"/>
    </source>
</evidence>
<evidence type="ECO:0000256" key="2">
    <source>
        <dbReference type="ARBA" id="ARBA00012150"/>
    </source>
</evidence>
<evidence type="ECO:0000256" key="5">
    <source>
        <dbReference type="PROSITE-ProRule" id="PRU00520"/>
    </source>
</evidence>